<dbReference type="PROSITE" id="PS00941">
    <property type="entry name" value="CARBOXYLESTERASE_B_2"/>
    <property type="match status" value="1"/>
</dbReference>
<name>A0AA88IS48_ARTSF</name>
<keyword evidence="5" id="KW-0812">Transmembrane</keyword>
<keyword evidence="8" id="KW-1185">Reference proteome</keyword>
<organism evidence="7 8">
    <name type="scientific">Artemia franciscana</name>
    <name type="common">Brine shrimp</name>
    <name type="synonym">Artemia sanfranciscana</name>
    <dbReference type="NCBI Taxonomy" id="6661"/>
    <lineage>
        <taxon>Eukaryota</taxon>
        <taxon>Metazoa</taxon>
        <taxon>Ecdysozoa</taxon>
        <taxon>Arthropoda</taxon>
        <taxon>Crustacea</taxon>
        <taxon>Branchiopoda</taxon>
        <taxon>Anostraca</taxon>
        <taxon>Artemiidae</taxon>
        <taxon>Artemia</taxon>
    </lineage>
</organism>
<dbReference type="AlphaFoldDB" id="A0AA88IS48"/>
<protein>
    <recommendedName>
        <fullName evidence="6">Carboxylesterase type B domain-containing protein</fullName>
    </recommendedName>
</protein>
<evidence type="ECO:0000313" key="8">
    <source>
        <dbReference type="Proteomes" id="UP001187531"/>
    </source>
</evidence>
<dbReference type="InterPro" id="IPR002018">
    <property type="entry name" value="CarbesteraseB"/>
</dbReference>
<evidence type="ECO:0000256" key="2">
    <source>
        <dbReference type="ARBA" id="ARBA00022729"/>
    </source>
</evidence>
<proteinExistence type="inferred from homology"/>
<dbReference type="EMBL" id="JAVRJZ010000002">
    <property type="protein sequence ID" value="KAK2725822.1"/>
    <property type="molecule type" value="Genomic_DNA"/>
</dbReference>
<dbReference type="Gene3D" id="3.40.50.1820">
    <property type="entry name" value="alpha/beta hydrolase"/>
    <property type="match status" value="1"/>
</dbReference>
<evidence type="ECO:0000256" key="3">
    <source>
        <dbReference type="ARBA" id="ARBA00023180"/>
    </source>
</evidence>
<feature type="transmembrane region" description="Helical" evidence="5">
    <location>
        <begin position="882"/>
        <end position="905"/>
    </location>
</feature>
<dbReference type="InterPro" id="IPR051093">
    <property type="entry name" value="Neuroligin/BSAL"/>
</dbReference>
<reference evidence="7" key="1">
    <citation type="submission" date="2023-07" db="EMBL/GenBank/DDBJ databases">
        <title>Chromosome-level genome assembly of Artemia franciscana.</title>
        <authorList>
            <person name="Jo E."/>
        </authorList>
    </citation>
    <scope>NUCLEOTIDE SEQUENCE</scope>
    <source>
        <tissue evidence="7">Whole body</tissue>
    </source>
</reference>
<keyword evidence="5" id="KW-1133">Transmembrane helix</keyword>
<feature type="compositionally biased region" description="Basic and acidic residues" evidence="4">
    <location>
        <begin position="952"/>
        <end position="961"/>
    </location>
</feature>
<comment type="caution">
    <text evidence="7">The sequence shown here is derived from an EMBL/GenBank/DDBJ whole genome shotgun (WGS) entry which is preliminary data.</text>
</comment>
<keyword evidence="3" id="KW-0325">Glycoprotein</keyword>
<evidence type="ECO:0000313" key="7">
    <source>
        <dbReference type="EMBL" id="KAK2725822.1"/>
    </source>
</evidence>
<keyword evidence="2" id="KW-0732">Signal</keyword>
<dbReference type="Proteomes" id="UP001187531">
    <property type="component" value="Unassembled WGS sequence"/>
</dbReference>
<feature type="domain" description="Carboxylesterase type B" evidence="6">
    <location>
        <begin position="319"/>
        <end position="851"/>
    </location>
</feature>
<dbReference type="InterPro" id="IPR029058">
    <property type="entry name" value="AB_hydrolase_fold"/>
</dbReference>
<dbReference type="InterPro" id="IPR019819">
    <property type="entry name" value="Carboxylesterase_B_CS"/>
</dbReference>
<dbReference type="PANTHER" id="PTHR43903">
    <property type="entry name" value="NEUROLIGIN"/>
    <property type="match status" value="1"/>
</dbReference>
<evidence type="ECO:0000256" key="5">
    <source>
        <dbReference type="SAM" id="Phobius"/>
    </source>
</evidence>
<evidence type="ECO:0000256" key="1">
    <source>
        <dbReference type="ARBA" id="ARBA00005964"/>
    </source>
</evidence>
<sequence>VTESYVKFQFLLVCSLLVMKPRLKNIILCVLVFHKSVCQDSRPYGSFHFESLNKNDSAVPNVYYGSYNVNGNVQTSPVRNVDVEKIRNFPANTDYKGDIRIGGILQGGSESRFAVDNSDYFGNRIPVSTNTEKPLERQVQLPEVNYNQRVNAWNSLGTRTAGIGPWNRPESAYGDLPPQDPPAYNRDIGRVNDWDIRQERVNERERNWDQSRNVISNNQPIRPNINNPLYGPGYYNPYGPNSPFGPNQRPKLPACGVWEEWRPDLMGMCRPEYMQTVQGRDVFVTTPYGKVRGFSVTLYDGPGVHPGNRPGDLHTGKPHKDISVFLGIPYAQPPTEEGRFRPPRAAKAWSLWDATDFGPACPQPIQYVGTSKGIRSMNEDCLYLNIFTPTTSSVSELFPVMFYIHDGDFLHGASNTFPGHMLSAHGQVIVVTVNYRLGALGFLSTADEQSPGNYGMLDLSLALKWVYDNIYVFQGNKERITLFGPGAGAIASGMLAVAPKTRNMVRQVIGQDGSPLADYALIIDRVRVQNTTKIFAEKMGCDPYDSYARIITCLKSRSFEELGNVRITPDVGMWAWAPIVDTEILRFPGDTWYHGWEEKDWKFLSETPEYLIKYNYLNPDLHYMVGMNRDAAAHLIFNNKTLLPDFRVDQEWFDMKLREFVHRYNYTLNPDGIYQAVRYMYTYWPDPSNTTKVREQYIDFMSDVLYRSPADNMLKMVLEKNVPSYMYVFNMTIKPLRLPVWAHAVHGIEDYYLAGAPFMDPEFFPESLRIERNQWTDEDRMMSEFMLTAYSNFARFGNPTPAAIQRIKWLPARIGDLRYLAINTSYTESVEMWTNNSTMQSNYRQTELAFWSVYMPTLVGYPMSTYRPFFEYWWEPRSPVQIAFWSATGASLVLLVLTVATCCLWRGAARKYKKLVMEQEYMMESYPNITENMNSEESDFNYKKNKMNGSKLSEKESSTMV</sequence>
<keyword evidence="5" id="KW-0472">Membrane</keyword>
<dbReference type="SUPFAM" id="SSF53474">
    <property type="entry name" value="alpha/beta-Hydrolases"/>
    <property type="match status" value="1"/>
</dbReference>
<accession>A0AA88IS48</accession>
<dbReference type="Pfam" id="PF00135">
    <property type="entry name" value="COesterase"/>
    <property type="match status" value="1"/>
</dbReference>
<comment type="similarity">
    <text evidence="1">Belongs to the type-B carboxylesterase/lipase family.</text>
</comment>
<gene>
    <name evidence="7" type="ORF">QYM36_000334</name>
</gene>
<evidence type="ECO:0000259" key="6">
    <source>
        <dbReference type="Pfam" id="PF00135"/>
    </source>
</evidence>
<evidence type="ECO:0000256" key="4">
    <source>
        <dbReference type="SAM" id="MobiDB-lite"/>
    </source>
</evidence>
<feature type="non-terminal residue" evidence="7">
    <location>
        <position position="961"/>
    </location>
</feature>
<feature type="region of interest" description="Disordered" evidence="4">
    <location>
        <begin position="940"/>
        <end position="961"/>
    </location>
</feature>
<dbReference type="FunFam" id="3.40.50.1820:FF:000156">
    <property type="entry name" value="Neuroligin-4, Y-linked"/>
    <property type="match status" value="1"/>
</dbReference>